<dbReference type="Proteomes" id="UP000887574">
    <property type="component" value="Unplaced"/>
</dbReference>
<feature type="compositionally biased region" description="Polar residues" evidence="1">
    <location>
        <begin position="38"/>
        <end position="52"/>
    </location>
</feature>
<dbReference type="AlphaFoldDB" id="A0A915EV63"/>
<evidence type="ECO:0000313" key="3">
    <source>
        <dbReference type="WBParaSite" id="jg9339"/>
    </source>
</evidence>
<protein>
    <submittedName>
        <fullName evidence="3">Uncharacterized protein</fullName>
    </submittedName>
</protein>
<proteinExistence type="predicted"/>
<accession>A0A915EV63</accession>
<sequence>MSQEKAKSLEVVEKRHPLFNFNYHRSATADTTDDESAVPTTTKTMSAASTPSRNRKQKQENCSGLASYSPIRWRKRILQRAMASLLWSADVLRCVSSLPTVESIHQLEEGDSQVQLHSIVLRHSDEELETPTIR</sequence>
<keyword evidence="2" id="KW-1185">Reference proteome</keyword>
<evidence type="ECO:0000256" key="1">
    <source>
        <dbReference type="SAM" id="MobiDB-lite"/>
    </source>
</evidence>
<name>A0A915EV63_9BILA</name>
<organism evidence="2 3">
    <name type="scientific">Ditylenchus dipsaci</name>
    <dbReference type="NCBI Taxonomy" id="166011"/>
    <lineage>
        <taxon>Eukaryota</taxon>
        <taxon>Metazoa</taxon>
        <taxon>Ecdysozoa</taxon>
        <taxon>Nematoda</taxon>
        <taxon>Chromadorea</taxon>
        <taxon>Rhabditida</taxon>
        <taxon>Tylenchina</taxon>
        <taxon>Tylenchomorpha</taxon>
        <taxon>Sphaerularioidea</taxon>
        <taxon>Anguinidae</taxon>
        <taxon>Anguininae</taxon>
        <taxon>Ditylenchus</taxon>
    </lineage>
</organism>
<dbReference type="WBParaSite" id="jg9339">
    <property type="protein sequence ID" value="jg9339"/>
    <property type="gene ID" value="jg9339"/>
</dbReference>
<reference evidence="3" key="1">
    <citation type="submission" date="2022-11" db="UniProtKB">
        <authorList>
            <consortium name="WormBaseParasite"/>
        </authorList>
    </citation>
    <scope>IDENTIFICATION</scope>
</reference>
<evidence type="ECO:0000313" key="2">
    <source>
        <dbReference type="Proteomes" id="UP000887574"/>
    </source>
</evidence>
<feature type="region of interest" description="Disordered" evidence="1">
    <location>
        <begin position="29"/>
        <end position="63"/>
    </location>
</feature>